<evidence type="ECO:0000313" key="3">
    <source>
        <dbReference type="Proteomes" id="UP001396334"/>
    </source>
</evidence>
<gene>
    <name evidence="2" type="ORF">V6N11_034033</name>
</gene>
<name>A0ABR2S154_9ROSI</name>
<accession>A0ABR2S154</accession>
<sequence>MVSQQQLSLVLPPSSQVALDIYQPGLVLASNLSSNRDQTQELPVATESPQIRSTSTQQEMFPNERLTIKHSYSIPTVVINQACFNENAGVSIGFHATAETLQDYFVPILEDVPDFPLAAAEIQGLDGASSKSNVQVPVVEAESIADDQRELDYGAFHIHRLKLFVVQTQHMRTG</sequence>
<organism evidence="2 3">
    <name type="scientific">Hibiscus sabdariffa</name>
    <name type="common">roselle</name>
    <dbReference type="NCBI Taxonomy" id="183260"/>
    <lineage>
        <taxon>Eukaryota</taxon>
        <taxon>Viridiplantae</taxon>
        <taxon>Streptophyta</taxon>
        <taxon>Embryophyta</taxon>
        <taxon>Tracheophyta</taxon>
        <taxon>Spermatophyta</taxon>
        <taxon>Magnoliopsida</taxon>
        <taxon>eudicotyledons</taxon>
        <taxon>Gunneridae</taxon>
        <taxon>Pentapetalae</taxon>
        <taxon>rosids</taxon>
        <taxon>malvids</taxon>
        <taxon>Malvales</taxon>
        <taxon>Malvaceae</taxon>
        <taxon>Malvoideae</taxon>
        <taxon>Hibiscus</taxon>
    </lineage>
</organism>
<evidence type="ECO:0000256" key="1">
    <source>
        <dbReference type="SAM" id="MobiDB-lite"/>
    </source>
</evidence>
<keyword evidence="3" id="KW-1185">Reference proteome</keyword>
<comment type="caution">
    <text evidence="2">The sequence shown here is derived from an EMBL/GenBank/DDBJ whole genome shotgun (WGS) entry which is preliminary data.</text>
</comment>
<proteinExistence type="predicted"/>
<dbReference type="EMBL" id="JBBPBN010000018">
    <property type="protein sequence ID" value="KAK9018990.1"/>
    <property type="molecule type" value="Genomic_DNA"/>
</dbReference>
<reference evidence="2 3" key="1">
    <citation type="journal article" date="2024" name="G3 (Bethesda)">
        <title>Genome assembly of Hibiscus sabdariffa L. provides insights into metabolisms of medicinal natural products.</title>
        <authorList>
            <person name="Kim T."/>
        </authorList>
    </citation>
    <scope>NUCLEOTIDE SEQUENCE [LARGE SCALE GENOMIC DNA]</scope>
    <source>
        <strain evidence="2">TK-2024</strain>
        <tissue evidence="2">Old leaves</tissue>
    </source>
</reference>
<dbReference type="Proteomes" id="UP001396334">
    <property type="component" value="Unassembled WGS sequence"/>
</dbReference>
<protein>
    <submittedName>
        <fullName evidence="2">Uncharacterized protein</fullName>
    </submittedName>
</protein>
<evidence type="ECO:0000313" key="2">
    <source>
        <dbReference type="EMBL" id="KAK9018990.1"/>
    </source>
</evidence>
<feature type="region of interest" description="Disordered" evidence="1">
    <location>
        <begin position="38"/>
        <end position="57"/>
    </location>
</feature>